<evidence type="ECO:0000256" key="2">
    <source>
        <dbReference type="ARBA" id="ARBA00023002"/>
    </source>
</evidence>
<dbReference type="PANTHER" id="PTHR42986">
    <property type="entry name" value="BENZALDEHYDE DEHYDROGENASE YFMT"/>
    <property type="match status" value="1"/>
</dbReference>
<protein>
    <recommendedName>
        <fullName evidence="4">Aldehyde dehydrogenase domain-containing protein</fullName>
    </recommendedName>
</protein>
<proteinExistence type="inferred from homology"/>
<gene>
    <name evidence="5" type="ORF">GS3922_07685</name>
</gene>
<dbReference type="EMBL" id="CP014342">
    <property type="protein sequence ID" value="AMX83566.1"/>
    <property type="molecule type" value="Genomic_DNA"/>
</dbReference>
<dbReference type="Gene3D" id="3.40.605.10">
    <property type="entry name" value="Aldehyde Dehydrogenase, Chain A, domain 1"/>
    <property type="match status" value="1"/>
</dbReference>
<dbReference type="InterPro" id="IPR016161">
    <property type="entry name" value="Ald_DH/histidinol_DH"/>
</dbReference>
<evidence type="ECO:0000313" key="5">
    <source>
        <dbReference type="EMBL" id="AMX83566.1"/>
    </source>
</evidence>
<name>A0ABM6ABA5_9BACL</name>
<dbReference type="Pfam" id="PF00171">
    <property type="entry name" value="Aldedh"/>
    <property type="match status" value="1"/>
</dbReference>
<dbReference type="InterPro" id="IPR015590">
    <property type="entry name" value="Aldehyde_DH_dom"/>
</dbReference>
<dbReference type="SUPFAM" id="SSF53720">
    <property type="entry name" value="ALDH-like"/>
    <property type="match status" value="1"/>
</dbReference>
<sequence>MTSFEQWNRSFINGEWTEGKSGRTYDNINPFDGSLIASIRLATKEQLADAFLTAEQAQKEWAKTPAATKKAVLRKAADYLRAHRSEIVDLIARETGGSMIKANVELDLSIGLVEEAVQMVDELTKVKELPSEIEGKINRVYRLPLGVITSISPFNFPQ</sequence>
<dbReference type="InterPro" id="IPR016162">
    <property type="entry name" value="Ald_DH_N"/>
</dbReference>
<comment type="similarity">
    <text evidence="1">Belongs to the aldehyde dehydrogenase family.</text>
</comment>
<feature type="domain" description="Aldehyde dehydrogenase" evidence="4">
    <location>
        <begin position="16"/>
        <end position="157"/>
    </location>
</feature>
<keyword evidence="3" id="KW-0520">NAD</keyword>
<keyword evidence="2" id="KW-0560">Oxidoreductase</keyword>
<dbReference type="PANTHER" id="PTHR42986:SF1">
    <property type="entry name" value="BENZALDEHYDE DEHYDROGENASE YFMT"/>
    <property type="match status" value="1"/>
</dbReference>
<reference evidence="5 6" key="1">
    <citation type="submission" date="2016-02" db="EMBL/GenBank/DDBJ databases">
        <title>Complete genome sequence of Geobacillus subterraneus KCTC 3922T.</title>
        <authorList>
            <person name="Lee D.-W."/>
            <person name="Lee Y.-J."/>
            <person name="Lee S.-J."/>
            <person name="Park G.-S."/>
            <person name="Lee S.-J."/>
            <person name="Shin J.-H."/>
        </authorList>
    </citation>
    <scope>NUCLEOTIDE SEQUENCE [LARGE SCALE GENOMIC DNA]</scope>
    <source>
        <strain evidence="5 6">KCTC 3922</strain>
    </source>
</reference>
<evidence type="ECO:0000259" key="4">
    <source>
        <dbReference type="Pfam" id="PF00171"/>
    </source>
</evidence>
<evidence type="ECO:0000313" key="6">
    <source>
        <dbReference type="Proteomes" id="UP000076226"/>
    </source>
</evidence>
<dbReference type="Proteomes" id="UP000076226">
    <property type="component" value="Chromosome"/>
</dbReference>
<evidence type="ECO:0000256" key="1">
    <source>
        <dbReference type="ARBA" id="ARBA00009986"/>
    </source>
</evidence>
<evidence type="ECO:0000256" key="3">
    <source>
        <dbReference type="ARBA" id="ARBA00023027"/>
    </source>
</evidence>
<organism evidence="5 6">
    <name type="scientific">Geobacillus subterraneus</name>
    <dbReference type="NCBI Taxonomy" id="129338"/>
    <lineage>
        <taxon>Bacteria</taxon>
        <taxon>Bacillati</taxon>
        <taxon>Bacillota</taxon>
        <taxon>Bacilli</taxon>
        <taxon>Bacillales</taxon>
        <taxon>Anoxybacillaceae</taxon>
        <taxon>Geobacillus</taxon>
    </lineage>
</organism>
<accession>A0ABM6ABA5</accession>
<keyword evidence="6" id="KW-1185">Reference proteome</keyword>